<keyword evidence="6" id="KW-1185">Reference proteome</keyword>
<organism evidence="4 5">
    <name type="scientific">Tetragenococcus koreensis</name>
    <dbReference type="NCBI Taxonomy" id="290335"/>
    <lineage>
        <taxon>Bacteria</taxon>
        <taxon>Bacillati</taxon>
        <taxon>Bacillota</taxon>
        <taxon>Bacilli</taxon>
        <taxon>Lactobacillales</taxon>
        <taxon>Enterococcaceae</taxon>
        <taxon>Tetragenococcus</taxon>
    </lineage>
</organism>
<feature type="domain" description="Purine catabolism PurC-like" evidence="1">
    <location>
        <begin position="5"/>
        <end position="122"/>
    </location>
</feature>
<dbReference type="InterPro" id="IPR012914">
    <property type="entry name" value="PucR_dom"/>
</dbReference>
<reference evidence="4" key="1">
    <citation type="submission" date="2019-08" db="EMBL/GenBank/DDBJ databases">
        <authorList>
            <person name="Ishikawa M."/>
            <person name="Suzuki T."/>
            <person name="Matsutani M."/>
        </authorList>
    </citation>
    <scope>NUCLEOTIDE SEQUENCE</scope>
    <source>
        <strain evidence="4">7C1</strain>
        <strain evidence="3">8C4</strain>
    </source>
</reference>
<dbReference type="PANTHER" id="PTHR33744:SF16">
    <property type="entry name" value="CARBOHYDRATE DIACID REGULATOR"/>
    <property type="match status" value="1"/>
</dbReference>
<comment type="caution">
    <text evidence="4">The sequence shown here is derived from an EMBL/GenBank/DDBJ whole genome shotgun (WGS) entry which is preliminary data.</text>
</comment>
<dbReference type="Proteomes" id="UP000886607">
    <property type="component" value="Unassembled WGS sequence"/>
</dbReference>
<dbReference type="InterPro" id="IPR051448">
    <property type="entry name" value="CdaR-like_regulators"/>
</dbReference>
<evidence type="ECO:0000313" key="6">
    <source>
        <dbReference type="Proteomes" id="UP000886607"/>
    </source>
</evidence>
<dbReference type="GeneID" id="69985673"/>
<evidence type="ECO:0000259" key="2">
    <source>
        <dbReference type="Pfam" id="PF13556"/>
    </source>
</evidence>
<gene>
    <name evidence="4" type="primary">pucR</name>
    <name evidence="3" type="ORF">TK11N_07750</name>
    <name evidence="4" type="ORF">TK2N_08880</name>
</gene>
<dbReference type="Proteomes" id="UP000886597">
    <property type="component" value="Unassembled WGS sequence"/>
</dbReference>
<sequence length="525" mass="61566">MRLKELMATKLFKECNLLIGNEGLENTISSAMILETLNIENYSSQNQLVMATLYEFQTATKEESKQCFQNMEKQGVSALIIKLNTTIKAIPSYLVEQSTAYHIPLIEAPETVSYEKILLAIYEPTLKKQEHLLRTYYEVRQEFTKVERNLRSFDQIMETFYKLIQLPCSLKIPNLEVDLHYGERFDEYESVQQEFLETTEFTKNTYKKLTLFLSGENKWKTTLETQITSPIADEGVLRVYQKDGATIQSDLMILENAIDLIHEQIQIVFLLKKHHYTRMNNLADAILQNPPEKTDELDNLLDEANINSYPYFQGIAFSCKNKESLQKNKGVIKKLRYLRNLTIYFDHHKCTVILYNLKNENDFITKDEIKQLFTEDSQTLEQFRFSISQTKQKGSLKEILLDCLDGLRFNNSFSLGPIVSFNDLGVFQIFMRDNGPKQMMEAIPNNLIKLWLENSELFETLYTFFKNNRNYKKTSEVLFMHSKTARYRINKISDILMLDFFDPIQVVNYELATYFLHMKKNTTVE</sequence>
<protein>
    <submittedName>
        <fullName evidence="4">Purine transport regulator</fullName>
    </submittedName>
</protein>
<evidence type="ECO:0000313" key="3">
    <source>
        <dbReference type="EMBL" id="GEQ48923.1"/>
    </source>
</evidence>
<evidence type="ECO:0000313" key="5">
    <source>
        <dbReference type="Proteomes" id="UP000886597"/>
    </source>
</evidence>
<proteinExistence type="predicted"/>
<dbReference type="RefSeq" id="WP_124006196.1">
    <property type="nucleotide sequence ID" value="NZ_BJYN01000012.1"/>
</dbReference>
<dbReference type="KEGG" id="tkr:C7K43_06915"/>
<reference evidence="4" key="2">
    <citation type="journal article" date="2020" name="Int. Dairy J.">
        <title>Lactic acid bacterial diversity in Brie cheese focusing on salt concentration and pH of isolation medium and characterisation of halophilic and alkaliphilic lactic acid bacterial isolates.</title>
        <authorList>
            <person name="Unno R."/>
            <person name="Matsutani M."/>
            <person name="Suzuki T."/>
            <person name="Kodama K."/>
            <person name="Matsushita H."/>
            <person name="Yamasato K."/>
            <person name="Koizumi Y."/>
            <person name="Ishikawa M."/>
        </authorList>
    </citation>
    <scope>NUCLEOTIDE SEQUENCE</scope>
    <source>
        <strain evidence="4">7C1</strain>
        <strain evidence="3">8C4</strain>
    </source>
</reference>
<evidence type="ECO:0000313" key="4">
    <source>
        <dbReference type="EMBL" id="GEQ54044.1"/>
    </source>
</evidence>
<feature type="domain" description="PucR C-terminal helix-turn-helix" evidence="2">
    <location>
        <begin position="457"/>
        <end position="512"/>
    </location>
</feature>
<dbReference type="Pfam" id="PF07905">
    <property type="entry name" value="PucR"/>
    <property type="match status" value="1"/>
</dbReference>
<dbReference type="Pfam" id="PF13556">
    <property type="entry name" value="HTH_30"/>
    <property type="match status" value="1"/>
</dbReference>
<dbReference type="InterPro" id="IPR025736">
    <property type="entry name" value="PucR_C-HTH_dom"/>
</dbReference>
<evidence type="ECO:0000259" key="1">
    <source>
        <dbReference type="Pfam" id="PF07905"/>
    </source>
</evidence>
<dbReference type="AlphaFoldDB" id="A0AAN4RK67"/>
<dbReference type="EMBL" id="BKBO01000009">
    <property type="protein sequence ID" value="GEQ48923.1"/>
    <property type="molecule type" value="Genomic_DNA"/>
</dbReference>
<dbReference type="EMBL" id="BKBQ01000010">
    <property type="protein sequence ID" value="GEQ54044.1"/>
    <property type="molecule type" value="Genomic_DNA"/>
</dbReference>
<dbReference type="Gene3D" id="1.10.10.2840">
    <property type="entry name" value="PucR C-terminal helix-turn-helix domain"/>
    <property type="match status" value="1"/>
</dbReference>
<dbReference type="InterPro" id="IPR042070">
    <property type="entry name" value="PucR_C-HTH_sf"/>
</dbReference>
<dbReference type="PANTHER" id="PTHR33744">
    <property type="entry name" value="CARBOHYDRATE DIACID REGULATOR"/>
    <property type="match status" value="1"/>
</dbReference>
<accession>A0AAN4RK67</accession>
<name>A0AAN4RK67_9ENTE</name>